<sequence>MTMAAGDGGALFMAVDGGGTGCRARLETADGKVLGGGLAGPAATRIGIDASWAAISTAFGNALAEAGIARDAAGHIRAGIGVAGLSRQGAREALEARAHPFASVRFASDGEIACLGAHGGRDGAIVIVGTGSCGLARLAGETIKIGGYGFPISDEGSGAYLGLRVVRAAMMAHDGRIARTALLGEIMGRFDDDPGQAVQWMDRATATDYAAFAPIVVRHADEGDPAARRIMQDAAAAIETIGRTLFERGAERLSLIGGLASVIESWLAPDLRRRLSPQLGDSLDGAAILAGRPATVE</sequence>
<dbReference type="GO" id="GO:0016301">
    <property type="term" value="F:kinase activity"/>
    <property type="evidence" value="ECO:0007669"/>
    <property type="project" value="UniProtKB-KW"/>
</dbReference>
<dbReference type="PANTHER" id="PTHR43190:SF3">
    <property type="entry name" value="N-ACETYL-D-GLUCOSAMINE KINASE"/>
    <property type="match status" value="1"/>
</dbReference>
<dbReference type="Proteomes" id="UP000293719">
    <property type="component" value="Chromosome"/>
</dbReference>
<dbReference type="InterPro" id="IPR002731">
    <property type="entry name" value="ATPase_BadF"/>
</dbReference>
<dbReference type="RefSeq" id="WP_131615561.1">
    <property type="nucleotide sequence ID" value="NZ_CP036532.1"/>
</dbReference>
<protein>
    <submittedName>
        <fullName evidence="2">N-acetylglucosamine kinase</fullName>
    </submittedName>
</protein>
<dbReference type="GeneID" id="90766465"/>
<name>A0A4P6V0K0_9HYPH</name>
<dbReference type="InterPro" id="IPR043129">
    <property type="entry name" value="ATPase_NBD"/>
</dbReference>
<gene>
    <name evidence="2" type="ORF">E0E05_04080</name>
</gene>
<keyword evidence="3" id="KW-1185">Reference proteome</keyword>
<evidence type="ECO:0000313" key="2">
    <source>
        <dbReference type="EMBL" id="QBK29850.1"/>
    </source>
</evidence>
<reference evidence="2 3" key="1">
    <citation type="journal article" date="2017" name="Int. J. Syst. Evol. Microbiol.">
        <title>Roseitalea porphyridii gen. nov., sp. nov., isolated from a red alga, and reclassification of Hoeflea suaedae Chung et al. 2013 as Pseudohoeflea suaedae gen. nov., comb. nov.</title>
        <authorList>
            <person name="Hyeon J.W."/>
            <person name="Jeong S.E."/>
            <person name="Baek K."/>
            <person name="Jeon C.O."/>
        </authorList>
    </citation>
    <scope>NUCLEOTIDE SEQUENCE [LARGE SCALE GENOMIC DNA]</scope>
    <source>
        <strain evidence="2 3">MA7-20</strain>
    </source>
</reference>
<dbReference type="AlphaFoldDB" id="A0A4P6V0K0"/>
<dbReference type="Gene3D" id="3.30.420.40">
    <property type="match status" value="2"/>
</dbReference>
<proteinExistence type="predicted"/>
<keyword evidence="2" id="KW-0418">Kinase</keyword>
<dbReference type="CDD" id="cd24082">
    <property type="entry name" value="ASKHA_NBD_GspK-like"/>
    <property type="match status" value="1"/>
</dbReference>
<keyword evidence="2" id="KW-0808">Transferase</keyword>
<dbReference type="OrthoDB" id="63487at2"/>
<dbReference type="EMBL" id="CP036532">
    <property type="protein sequence ID" value="QBK29850.1"/>
    <property type="molecule type" value="Genomic_DNA"/>
</dbReference>
<feature type="domain" description="ATPase BadF/BadG/BcrA/BcrD type" evidence="1">
    <location>
        <begin position="15"/>
        <end position="260"/>
    </location>
</feature>
<dbReference type="PANTHER" id="PTHR43190">
    <property type="entry name" value="N-ACETYL-D-GLUCOSAMINE KINASE"/>
    <property type="match status" value="1"/>
</dbReference>
<organism evidence="2 3">
    <name type="scientific">Roseitalea porphyridii</name>
    <dbReference type="NCBI Taxonomy" id="1852022"/>
    <lineage>
        <taxon>Bacteria</taxon>
        <taxon>Pseudomonadati</taxon>
        <taxon>Pseudomonadota</taxon>
        <taxon>Alphaproteobacteria</taxon>
        <taxon>Hyphomicrobiales</taxon>
        <taxon>Ahrensiaceae</taxon>
        <taxon>Roseitalea</taxon>
    </lineage>
</organism>
<evidence type="ECO:0000313" key="3">
    <source>
        <dbReference type="Proteomes" id="UP000293719"/>
    </source>
</evidence>
<dbReference type="Pfam" id="PF01869">
    <property type="entry name" value="BcrAD_BadFG"/>
    <property type="match status" value="1"/>
</dbReference>
<evidence type="ECO:0000259" key="1">
    <source>
        <dbReference type="Pfam" id="PF01869"/>
    </source>
</evidence>
<dbReference type="KEGG" id="rpod:E0E05_04080"/>
<dbReference type="SUPFAM" id="SSF53067">
    <property type="entry name" value="Actin-like ATPase domain"/>
    <property type="match status" value="2"/>
</dbReference>
<dbReference type="InterPro" id="IPR052519">
    <property type="entry name" value="Euk-type_GlcNAc_Kinase"/>
</dbReference>
<accession>A0A4P6V0K0</accession>